<evidence type="ECO:0000256" key="3">
    <source>
        <dbReference type="ARBA" id="ARBA00022452"/>
    </source>
</evidence>
<evidence type="ECO:0000313" key="12">
    <source>
        <dbReference type="EMBL" id="RBL92000.1"/>
    </source>
</evidence>
<keyword evidence="6 8" id="KW-0472">Membrane</keyword>
<sequence>MAMPCLKKTITNSEIMQIKTTINSLGIIWLLLITPLAGLFAQGILSGKVTSDKGEALPGVSIMVKGSGRGTTTDSAGVYRINLPTGACELSFSLMGYKTKQTTGHVPSTLNVVLELASQDLTEIIITTGLATGIKKSNAANSIVSLSANRLTGTVVPSTLDGAFSGKIVGATITQMSGAPGGGISMQLRGISSITGSSQPLFILDGVIINDASFDAGRGTNAFNGSNSISKGQDNLANRLADLNAADIASVEILKGSSAAAIYGTLANAGVVIITTKKGSIGPTKVSLTQDVAAISATKFLPYGSWDATKIRAFYSDTAQQNTEIAAYDAAKAAGHIYNYPKEIYGRTAIGTYSQLGISGGSEKTRFYISGGYNHEDGLTKNTGFQRATLRANINHTINDRWDFQLNSNFINNVTNRGWENNDNNGVNIGTNLTSLPAYAQIHRLPDGTYPVNPYYAENPFHVIDAFINQETTNRLIESFSTNYMLIKNERDQLKASFQGGFDYLLTEAKLYAPADAQSQINAISGYPGASRFTNNRNMNTNFQLALVNTVFGDRFTNKTSAGLVRFNQNLSVNAVQGEGLVTGQENPNNAVVRSTYSYNQQIINAGAFLQHEINWQDRLIATAAIRVDKNTTNASYNTFYPFPKASLAANLTKFDWWNISEINHFKLRFAYGETGGPAAFGSNYSQLNPTVYQNTLGVTAPVTIGNNKIRYEIASEMEYGADLGFFDNRITLELTYYDKKVRNLLQPFILAPSVGYESITGYPIGDLQNRGLEVSLGFTPLNKPNVKWNSTLNYWYNRSKMTRLIIPPAAAGPNLGALYGFNELRVGQSPTAFVGTPVQPDGSLTLYGDAQPKFQLSSFNQIDFLKHFQLSFLLHWNYGSYVSNFTRFQLDQGGQSPDWMVPTHLDASGNKIPGASIPTGLARQKGLTAAYFIEDASYIKLREVALNYVIDQHKLQKYLGSRIHGIKVGVSAQNLLTITKYTGFDPEVSAFGQTSVGSNYDIVSAPYTKRILFHLGVDF</sequence>
<evidence type="ECO:0000259" key="10">
    <source>
        <dbReference type="Pfam" id="PF00593"/>
    </source>
</evidence>
<dbReference type="InterPro" id="IPR000531">
    <property type="entry name" value="Beta-barrel_TonB"/>
</dbReference>
<dbReference type="GO" id="GO:0009279">
    <property type="term" value="C:cell outer membrane"/>
    <property type="evidence" value="ECO:0007669"/>
    <property type="project" value="UniProtKB-SubCell"/>
</dbReference>
<dbReference type="EMBL" id="QFFJ01000001">
    <property type="protein sequence ID" value="RBL92000.1"/>
    <property type="molecule type" value="Genomic_DNA"/>
</dbReference>
<dbReference type="InterPro" id="IPR036942">
    <property type="entry name" value="Beta-barrel_TonB_sf"/>
</dbReference>
<keyword evidence="13" id="KW-1185">Reference proteome</keyword>
<evidence type="ECO:0000256" key="9">
    <source>
        <dbReference type="RuleBase" id="RU003357"/>
    </source>
</evidence>
<dbReference type="SUPFAM" id="SSF49464">
    <property type="entry name" value="Carboxypeptidase regulatory domain-like"/>
    <property type="match status" value="1"/>
</dbReference>
<dbReference type="Gene3D" id="2.170.130.10">
    <property type="entry name" value="TonB-dependent receptor, plug domain"/>
    <property type="match status" value="1"/>
</dbReference>
<organism evidence="12 13">
    <name type="scientific">Chitinophaga flava</name>
    <dbReference type="NCBI Taxonomy" id="2259036"/>
    <lineage>
        <taxon>Bacteria</taxon>
        <taxon>Pseudomonadati</taxon>
        <taxon>Bacteroidota</taxon>
        <taxon>Chitinophagia</taxon>
        <taxon>Chitinophagales</taxon>
        <taxon>Chitinophagaceae</taxon>
        <taxon>Chitinophaga</taxon>
    </lineage>
</organism>
<dbReference type="Proteomes" id="UP000253410">
    <property type="component" value="Unassembled WGS sequence"/>
</dbReference>
<dbReference type="PROSITE" id="PS52016">
    <property type="entry name" value="TONB_DEPENDENT_REC_3"/>
    <property type="match status" value="1"/>
</dbReference>
<evidence type="ECO:0000256" key="6">
    <source>
        <dbReference type="ARBA" id="ARBA00023136"/>
    </source>
</evidence>
<evidence type="ECO:0000256" key="2">
    <source>
        <dbReference type="ARBA" id="ARBA00022448"/>
    </source>
</evidence>
<dbReference type="InterPro" id="IPR039426">
    <property type="entry name" value="TonB-dep_rcpt-like"/>
</dbReference>
<dbReference type="InterPro" id="IPR037066">
    <property type="entry name" value="Plug_dom_sf"/>
</dbReference>
<keyword evidence="3 8" id="KW-1134">Transmembrane beta strand</keyword>
<evidence type="ECO:0000256" key="8">
    <source>
        <dbReference type="PROSITE-ProRule" id="PRU01360"/>
    </source>
</evidence>
<name>A0A365Y0G4_9BACT</name>
<dbReference type="SUPFAM" id="SSF56935">
    <property type="entry name" value="Porins"/>
    <property type="match status" value="1"/>
</dbReference>
<evidence type="ECO:0000313" key="13">
    <source>
        <dbReference type="Proteomes" id="UP000253410"/>
    </source>
</evidence>
<reference evidence="12 13" key="1">
    <citation type="submission" date="2018-05" db="EMBL/GenBank/DDBJ databases">
        <title>Chitinophaga sp. K3CV102501T nov., isolated from isolated from a monsoon evergreen broad-leaved forest soil.</title>
        <authorList>
            <person name="Lv Y."/>
        </authorList>
    </citation>
    <scope>NUCLEOTIDE SEQUENCE [LARGE SCALE GENOMIC DNA]</scope>
    <source>
        <strain evidence="12 13">GDMCC 1.1325</strain>
    </source>
</reference>
<dbReference type="Pfam" id="PF13715">
    <property type="entry name" value="CarbopepD_reg_2"/>
    <property type="match status" value="1"/>
</dbReference>
<keyword evidence="2 8" id="KW-0813">Transport</keyword>
<comment type="subcellular location">
    <subcellularLocation>
        <location evidence="1 8">Cell outer membrane</location>
        <topology evidence="1 8">Multi-pass membrane protein</topology>
    </subcellularLocation>
</comment>
<evidence type="ECO:0000256" key="4">
    <source>
        <dbReference type="ARBA" id="ARBA00022692"/>
    </source>
</evidence>
<dbReference type="Gene3D" id="2.60.40.1120">
    <property type="entry name" value="Carboxypeptidase-like, regulatory domain"/>
    <property type="match status" value="1"/>
</dbReference>
<dbReference type="Pfam" id="PF07715">
    <property type="entry name" value="Plug"/>
    <property type="match status" value="1"/>
</dbReference>
<feature type="domain" description="TonB-dependent receptor-like beta-barrel" evidence="10">
    <location>
        <begin position="419"/>
        <end position="879"/>
    </location>
</feature>
<evidence type="ECO:0000259" key="11">
    <source>
        <dbReference type="Pfam" id="PF07715"/>
    </source>
</evidence>
<dbReference type="Gene3D" id="2.40.170.20">
    <property type="entry name" value="TonB-dependent receptor, beta-barrel domain"/>
    <property type="match status" value="1"/>
</dbReference>
<comment type="similarity">
    <text evidence="8 9">Belongs to the TonB-dependent receptor family.</text>
</comment>
<keyword evidence="7 8" id="KW-0998">Cell outer membrane</keyword>
<comment type="caution">
    <text evidence="12">The sequence shown here is derived from an EMBL/GenBank/DDBJ whole genome shotgun (WGS) entry which is preliminary data.</text>
</comment>
<proteinExistence type="inferred from homology"/>
<evidence type="ECO:0000256" key="5">
    <source>
        <dbReference type="ARBA" id="ARBA00023077"/>
    </source>
</evidence>
<protein>
    <submittedName>
        <fullName evidence="12">SusC/RagA family TonB-linked outer membrane protein</fullName>
    </submittedName>
</protein>
<dbReference type="OrthoDB" id="9768177at2"/>
<evidence type="ECO:0000256" key="7">
    <source>
        <dbReference type="ARBA" id="ARBA00023237"/>
    </source>
</evidence>
<accession>A0A365Y0G4</accession>
<dbReference type="InterPro" id="IPR023996">
    <property type="entry name" value="TonB-dep_OMP_SusC/RagA"/>
</dbReference>
<evidence type="ECO:0000256" key="1">
    <source>
        <dbReference type="ARBA" id="ARBA00004571"/>
    </source>
</evidence>
<dbReference type="NCBIfam" id="TIGR04056">
    <property type="entry name" value="OMP_RagA_SusC"/>
    <property type="match status" value="1"/>
</dbReference>
<dbReference type="Pfam" id="PF00593">
    <property type="entry name" value="TonB_dep_Rec_b-barrel"/>
    <property type="match status" value="1"/>
</dbReference>
<feature type="domain" description="TonB-dependent receptor plug" evidence="11">
    <location>
        <begin position="136"/>
        <end position="271"/>
    </location>
</feature>
<keyword evidence="4 8" id="KW-0812">Transmembrane</keyword>
<gene>
    <name evidence="12" type="ORF">DF182_05225</name>
</gene>
<dbReference type="InterPro" id="IPR008969">
    <property type="entry name" value="CarboxyPept-like_regulatory"/>
</dbReference>
<keyword evidence="5 9" id="KW-0798">TonB box</keyword>
<dbReference type="AlphaFoldDB" id="A0A365Y0G4"/>
<dbReference type="InterPro" id="IPR012910">
    <property type="entry name" value="Plug_dom"/>
</dbReference>